<dbReference type="AlphaFoldDB" id="A0A143HHN2"/>
<keyword evidence="2" id="KW-1185">Reference proteome</keyword>
<dbReference type="STRING" id="252514.A3224_00295"/>
<dbReference type="Proteomes" id="UP000076077">
    <property type="component" value="Chromosome"/>
</dbReference>
<evidence type="ECO:0000313" key="1">
    <source>
        <dbReference type="EMBL" id="AMX01224.1"/>
    </source>
</evidence>
<dbReference type="KEGG" id="mthd:A3224_00295"/>
<protein>
    <submittedName>
        <fullName evidence="1">Uncharacterized protein</fullName>
    </submittedName>
</protein>
<accession>A0A143HHN2</accession>
<reference evidence="2" key="1">
    <citation type="submission" date="2016-03" db="EMBL/GenBank/DDBJ databases">
        <authorList>
            <person name="Lee Y.-S."/>
            <person name="Choi Y.-L."/>
        </authorList>
    </citation>
    <scope>NUCLEOTIDE SEQUENCE [LARGE SCALE GENOMIC DNA]</scope>
    <source>
        <strain evidence="2">DAU221</strain>
    </source>
</reference>
<dbReference type="RefSeq" id="WP_067149940.1">
    <property type="nucleotide sequence ID" value="NZ_CP014864.1"/>
</dbReference>
<evidence type="ECO:0000313" key="2">
    <source>
        <dbReference type="Proteomes" id="UP000076077"/>
    </source>
</evidence>
<gene>
    <name evidence="1" type="ORF">A3224_00295</name>
</gene>
<dbReference type="EMBL" id="CP014864">
    <property type="protein sequence ID" value="AMX01224.1"/>
    <property type="molecule type" value="Genomic_DNA"/>
</dbReference>
<sequence>MYSIRFDENIVLMQPAGGELVDAVDGQHGPVIAAAGEFDQFSVDGVGLRGDGDGFASVVSGDADFPPDSIIRKYFVNSLKKFPAAIATPSDSRS</sequence>
<name>A0A143HHN2_MICTH</name>
<dbReference type="GeneID" id="76606486"/>
<proteinExistence type="predicted"/>
<organism evidence="1 2">
    <name type="scientific">Microbulbifer thermotolerans</name>
    <dbReference type="NCBI Taxonomy" id="252514"/>
    <lineage>
        <taxon>Bacteria</taxon>
        <taxon>Pseudomonadati</taxon>
        <taxon>Pseudomonadota</taxon>
        <taxon>Gammaproteobacteria</taxon>
        <taxon>Cellvibrionales</taxon>
        <taxon>Microbulbiferaceae</taxon>
        <taxon>Microbulbifer</taxon>
    </lineage>
</organism>